<accession>A0AAU7AU81</accession>
<dbReference type="Gene3D" id="3.40.710.10">
    <property type="entry name" value="DD-peptidase/beta-lactamase superfamily"/>
    <property type="match status" value="1"/>
</dbReference>
<proteinExistence type="predicted"/>
<dbReference type="PANTHER" id="PTHR43319">
    <property type="entry name" value="BETA-LACTAMASE-RELATED"/>
    <property type="match status" value="1"/>
</dbReference>
<evidence type="ECO:0000313" key="3">
    <source>
        <dbReference type="EMBL" id="XAY05181.1"/>
    </source>
</evidence>
<dbReference type="Pfam" id="PF00144">
    <property type="entry name" value="Beta-lactamase"/>
    <property type="match status" value="1"/>
</dbReference>
<dbReference type="InterPro" id="IPR052907">
    <property type="entry name" value="Beta-lactamase/esterase"/>
</dbReference>
<feature type="domain" description="Beta-lactamase-related" evidence="2">
    <location>
        <begin position="51"/>
        <end position="390"/>
    </location>
</feature>
<dbReference type="EMBL" id="CP114014">
    <property type="protein sequence ID" value="XAY05181.1"/>
    <property type="molecule type" value="Genomic_DNA"/>
</dbReference>
<protein>
    <recommendedName>
        <fullName evidence="2">Beta-lactamase-related domain-containing protein</fullName>
    </recommendedName>
</protein>
<name>A0AAU7AU81_9ACTN</name>
<evidence type="ECO:0000259" key="2">
    <source>
        <dbReference type="Pfam" id="PF00144"/>
    </source>
</evidence>
<organism evidence="3">
    <name type="scientific">Paraconexibacter sp. AEG42_29</name>
    <dbReference type="NCBI Taxonomy" id="2997339"/>
    <lineage>
        <taxon>Bacteria</taxon>
        <taxon>Bacillati</taxon>
        <taxon>Actinomycetota</taxon>
        <taxon>Thermoleophilia</taxon>
        <taxon>Solirubrobacterales</taxon>
        <taxon>Paraconexibacteraceae</taxon>
        <taxon>Paraconexibacter</taxon>
    </lineage>
</organism>
<reference evidence="3" key="1">
    <citation type="submission" date="2022-12" db="EMBL/GenBank/DDBJ databases">
        <title>Paraconexibacter alkalitolerans sp. nov. and Baekduia alba sp. nov., isolated from soil and emended description of the genera Paraconexibacter (Chun et al., 2020) and Baekduia (An et al., 2020).</title>
        <authorList>
            <person name="Vieira S."/>
            <person name="Huber K.J."/>
            <person name="Geppert A."/>
            <person name="Wolf J."/>
            <person name="Neumann-Schaal M."/>
            <person name="Muesken M."/>
            <person name="Overmann J."/>
        </authorList>
    </citation>
    <scope>NUCLEOTIDE SEQUENCE</scope>
    <source>
        <strain evidence="3">AEG42_29</strain>
    </source>
</reference>
<feature type="region of interest" description="Disordered" evidence="1">
    <location>
        <begin position="11"/>
        <end position="31"/>
    </location>
</feature>
<dbReference type="InterPro" id="IPR001466">
    <property type="entry name" value="Beta-lactam-related"/>
</dbReference>
<dbReference type="InterPro" id="IPR012338">
    <property type="entry name" value="Beta-lactam/transpept-like"/>
</dbReference>
<gene>
    <name evidence="3" type="ORF">DSM112329_02025</name>
</gene>
<dbReference type="SUPFAM" id="SSF56601">
    <property type="entry name" value="beta-lactamase/transpeptidase-like"/>
    <property type="match status" value="1"/>
</dbReference>
<dbReference type="KEGG" id="parq:DSM112329_02025"/>
<sequence>MPLSLARCPLQRLGLTDADPPSRADPPPRGFAGTVADGYLPVAEAFGRILAGGGRGGALTVRRGTQTLVDVHAGWADPREEREWTADTPSLSFSTTKGVTATAVHVLVDRGLLAYDEPVATWWPEFAAGGKERLTLLDVLSHRAGLSDVRALARHATDVLDAERMEERLAAARPSSLRGAPGYHAYTFGWLAGGIIRRVTGLPVGDAVRTLVAEPLGLTGLSIGRPPGGVAPAEVVGSSLRLYGATERLIAPVWGNVPLTRATVRALVLPGLSGLVYGRDPAIWDTQMPAVNGAFTARALAGMYAALANGGAVGGRRLMGAETVRRLGKVQARDRDRVLGLGMHWRAGYHHAFMEGAPARQAFGHYGYGGSGGWADPESGLSFGYVTNDIGAITSPVGDRALFRLSGVVRRCADGQALAAAA</sequence>
<evidence type="ECO:0000256" key="1">
    <source>
        <dbReference type="SAM" id="MobiDB-lite"/>
    </source>
</evidence>
<dbReference type="AlphaFoldDB" id="A0AAU7AU81"/>
<dbReference type="PANTHER" id="PTHR43319:SF3">
    <property type="entry name" value="BETA-LACTAMASE-RELATED DOMAIN-CONTAINING PROTEIN"/>
    <property type="match status" value="1"/>
</dbReference>